<keyword evidence="8" id="KW-0732">Signal</keyword>
<feature type="compositionally biased region" description="Gly residues" evidence="7">
    <location>
        <begin position="42"/>
        <end position="62"/>
    </location>
</feature>
<evidence type="ECO:0000256" key="4">
    <source>
        <dbReference type="ARBA" id="ARBA00022982"/>
    </source>
</evidence>
<dbReference type="InterPro" id="IPR009056">
    <property type="entry name" value="Cyt_c-like_dom"/>
</dbReference>
<keyword evidence="5 6" id="KW-0408">Iron</keyword>
<reference evidence="11" key="1">
    <citation type="journal article" date="2019" name="Int. J. Syst. Evol. Microbiol.">
        <title>The Global Catalogue of Microorganisms (GCM) 10K type strain sequencing project: providing services to taxonomists for standard genome sequencing and annotation.</title>
        <authorList>
            <consortium name="The Broad Institute Genomics Platform"/>
            <consortium name="The Broad Institute Genome Sequencing Center for Infectious Disease"/>
            <person name="Wu L."/>
            <person name="Ma J."/>
        </authorList>
    </citation>
    <scope>NUCLEOTIDE SEQUENCE [LARGE SCALE GENOMIC DNA]</scope>
    <source>
        <strain evidence="11">KCTC 42984</strain>
    </source>
</reference>
<dbReference type="Gene3D" id="1.10.760.10">
    <property type="entry name" value="Cytochrome c-like domain"/>
    <property type="match status" value="1"/>
</dbReference>
<protein>
    <submittedName>
        <fullName evidence="10">C-type cytochrome</fullName>
    </submittedName>
</protein>
<dbReference type="Pfam" id="PF00034">
    <property type="entry name" value="Cytochrom_C"/>
    <property type="match status" value="1"/>
</dbReference>
<dbReference type="RefSeq" id="WP_379508269.1">
    <property type="nucleotide sequence ID" value="NZ_JBHRTQ010000002.1"/>
</dbReference>
<dbReference type="SUPFAM" id="SSF46626">
    <property type="entry name" value="Cytochrome c"/>
    <property type="match status" value="1"/>
</dbReference>
<keyword evidence="1" id="KW-0813">Transport</keyword>
<name>A0ABV7IRR8_9SPHN</name>
<keyword evidence="11" id="KW-1185">Reference proteome</keyword>
<feature type="region of interest" description="Disordered" evidence="7">
    <location>
        <begin position="32"/>
        <end position="66"/>
    </location>
</feature>
<organism evidence="10 11">
    <name type="scientific">Novosphingobium bradum</name>
    <dbReference type="NCBI Taxonomy" id="1737444"/>
    <lineage>
        <taxon>Bacteria</taxon>
        <taxon>Pseudomonadati</taxon>
        <taxon>Pseudomonadota</taxon>
        <taxon>Alphaproteobacteria</taxon>
        <taxon>Sphingomonadales</taxon>
        <taxon>Sphingomonadaceae</taxon>
        <taxon>Novosphingobium</taxon>
    </lineage>
</organism>
<evidence type="ECO:0000256" key="1">
    <source>
        <dbReference type="ARBA" id="ARBA00022448"/>
    </source>
</evidence>
<dbReference type="PRINTS" id="PR00604">
    <property type="entry name" value="CYTCHRMECIAB"/>
</dbReference>
<proteinExistence type="predicted"/>
<evidence type="ECO:0000256" key="2">
    <source>
        <dbReference type="ARBA" id="ARBA00022617"/>
    </source>
</evidence>
<comment type="caution">
    <text evidence="10">The sequence shown here is derived from an EMBL/GenBank/DDBJ whole genome shotgun (WGS) entry which is preliminary data.</text>
</comment>
<sequence length="174" mass="16575">MAGTFLRTGIMAGPALALALALALAGCGSGEQAGSGEQPAGGEVGTGAGSGAGSGAGPGANGAAGQVPADTGAASALAGAPAAFAQCAACHSPVPGKHGIGPSLAGVYGTKAGEIAGYAFSPALKASGLTWDDATLDKWLAGPMRLVPGTRMTYAGQSDPAKRAELIAWLKTLK</sequence>
<evidence type="ECO:0000256" key="7">
    <source>
        <dbReference type="SAM" id="MobiDB-lite"/>
    </source>
</evidence>
<dbReference type="EMBL" id="JBHRTQ010000002">
    <property type="protein sequence ID" value="MFC3172872.1"/>
    <property type="molecule type" value="Genomic_DNA"/>
</dbReference>
<evidence type="ECO:0000259" key="9">
    <source>
        <dbReference type="PROSITE" id="PS51007"/>
    </source>
</evidence>
<dbReference type="PANTHER" id="PTHR11961">
    <property type="entry name" value="CYTOCHROME C"/>
    <property type="match status" value="1"/>
</dbReference>
<keyword evidence="4" id="KW-0249">Electron transport</keyword>
<dbReference type="InterPro" id="IPR036909">
    <property type="entry name" value="Cyt_c-like_dom_sf"/>
</dbReference>
<feature type="domain" description="Cytochrome c" evidence="9">
    <location>
        <begin position="74"/>
        <end position="174"/>
    </location>
</feature>
<accession>A0ABV7IRR8</accession>
<dbReference type="PROSITE" id="PS51007">
    <property type="entry name" value="CYTC"/>
    <property type="match status" value="1"/>
</dbReference>
<evidence type="ECO:0000256" key="3">
    <source>
        <dbReference type="ARBA" id="ARBA00022723"/>
    </source>
</evidence>
<evidence type="ECO:0000313" key="11">
    <source>
        <dbReference type="Proteomes" id="UP001595604"/>
    </source>
</evidence>
<evidence type="ECO:0000256" key="6">
    <source>
        <dbReference type="PROSITE-ProRule" id="PRU00433"/>
    </source>
</evidence>
<feature type="signal peptide" evidence="8">
    <location>
        <begin position="1"/>
        <end position="33"/>
    </location>
</feature>
<keyword evidence="3 6" id="KW-0479">Metal-binding</keyword>
<evidence type="ECO:0000256" key="5">
    <source>
        <dbReference type="ARBA" id="ARBA00023004"/>
    </source>
</evidence>
<gene>
    <name evidence="10" type="ORF">ACFOD9_01260</name>
</gene>
<dbReference type="InterPro" id="IPR002327">
    <property type="entry name" value="Cyt_c_1A/1B"/>
</dbReference>
<feature type="chain" id="PRO_5046830803" evidence="8">
    <location>
        <begin position="34"/>
        <end position="174"/>
    </location>
</feature>
<dbReference type="PROSITE" id="PS51257">
    <property type="entry name" value="PROKAR_LIPOPROTEIN"/>
    <property type="match status" value="1"/>
</dbReference>
<dbReference type="Proteomes" id="UP001595604">
    <property type="component" value="Unassembled WGS sequence"/>
</dbReference>
<evidence type="ECO:0000256" key="8">
    <source>
        <dbReference type="SAM" id="SignalP"/>
    </source>
</evidence>
<evidence type="ECO:0000313" key="10">
    <source>
        <dbReference type="EMBL" id="MFC3172872.1"/>
    </source>
</evidence>
<keyword evidence="2 6" id="KW-0349">Heme</keyword>